<organism evidence="1 2">
    <name type="scientific">Alicycliphilus denitrificans</name>
    <dbReference type="NCBI Taxonomy" id="179636"/>
    <lineage>
        <taxon>Bacteria</taxon>
        <taxon>Pseudomonadati</taxon>
        <taxon>Pseudomonadota</taxon>
        <taxon>Betaproteobacteria</taxon>
        <taxon>Burkholderiales</taxon>
        <taxon>Comamonadaceae</taxon>
        <taxon>Alicycliphilus</taxon>
    </lineage>
</organism>
<accession>A0A858ZUY3</accession>
<dbReference type="OMA" id="VIWFARQ"/>
<evidence type="ECO:0000313" key="2">
    <source>
        <dbReference type="Proteomes" id="UP000500755"/>
    </source>
</evidence>
<dbReference type="AlphaFoldDB" id="A0A858ZUY3"/>
<evidence type="ECO:0000313" key="1">
    <source>
        <dbReference type="EMBL" id="QKD44261.1"/>
    </source>
</evidence>
<reference evidence="1 2" key="1">
    <citation type="submission" date="2020-05" db="EMBL/GenBank/DDBJ databases">
        <title>Complete genome sequence of Alicycliphilus denitrificans DP3.</title>
        <authorList>
            <person name="Chen X."/>
        </authorList>
    </citation>
    <scope>NUCLEOTIDE SEQUENCE [LARGE SCALE GENOMIC DNA]</scope>
    <source>
        <strain evidence="1 2">DP3</strain>
    </source>
</reference>
<dbReference type="EMBL" id="CP051298">
    <property type="protein sequence ID" value="QKD44261.1"/>
    <property type="molecule type" value="Genomic_DNA"/>
</dbReference>
<proteinExistence type="predicted"/>
<gene>
    <name evidence="1" type="ORF">HF896_11775</name>
</gene>
<dbReference type="RefSeq" id="WP_013519047.1">
    <property type="nucleotide sequence ID" value="NZ_CP051298.1"/>
</dbReference>
<dbReference type="Proteomes" id="UP000500755">
    <property type="component" value="Chromosome"/>
</dbReference>
<protein>
    <submittedName>
        <fullName evidence="1">Uncharacterized protein</fullName>
    </submittedName>
</protein>
<name>A0A858ZUY3_9BURK</name>
<sequence length="99" mass="10818">MPMSPRQPTPEQQQVLDRILAQRERLRARRDAMRQARAAAAPQGRVNPGDPLIARFVSFARLHPLAVAAVLGVAALAGPGRVVRWAGVVLPAILRMRRG</sequence>